<dbReference type="AlphaFoldDB" id="A0A5Q2FCQ9"/>
<sequence>MDDAPYAVIGMTEGLHAARAEARRIMTESNGDLVAEHEQILDRLLEADLVTGEEKSILLSLFKIGREAGEGKIDPARAYFESRAVYDKLAVSGRTSPVALIIASANVGAFDVNPGPDGSPTVVVYRLSYGSSLAGIGAGIGAILGGVAGGVLGGQIGGFIGGVIDEKKDKKK</sequence>
<organism evidence="1 2">
    <name type="scientific">Raineyella fluvialis</name>
    <dbReference type="NCBI Taxonomy" id="2662261"/>
    <lineage>
        <taxon>Bacteria</taxon>
        <taxon>Bacillati</taxon>
        <taxon>Actinomycetota</taxon>
        <taxon>Actinomycetes</taxon>
        <taxon>Propionibacteriales</taxon>
        <taxon>Propionibacteriaceae</taxon>
        <taxon>Raineyella</taxon>
    </lineage>
</organism>
<accession>A0A5Q2FCQ9</accession>
<keyword evidence="2" id="KW-1185">Reference proteome</keyword>
<dbReference type="KEGG" id="rain:Rai3103_11365"/>
<dbReference type="Proteomes" id="UP000386847">
    <property type="component" value="Chromosome"/>
</dbReference>
<proteinExistence type="predicted"/>
<dbReference type="EMBL" id="CP045725">
    <property type="protein sequence ID" value="QGF24171.1"/>
    <property type="molecule type" value="Genomic_DNA"/>
</dbReference>
<name>A0A5Q2FCQ9_9ACTN</name>
<evidence type="ECO:0000313" key="2">
    <source>
        <dbReference type="Proteomes" id="UP000386847"/>
    </source>
</evidence>
<gene>
    <name evidence="1" type="ORF">Rai3103_11365</name>
</gene>
<protein>
    <submittedName>
        <fullName evidence="1">Uncharacterized protein</fullName>
    </submittedName>
</protein>
<evidence type="ECO:0000313" key="1">
    <source>
        <dbReference type="EMBL" id="QGF24171.1"/>
    </source>
</evidence>
<dbReference type="RefSeq" id="WP_153572700.1">
    <property type="nucleotide sequence ID" value="NZ_CP045725.1"/>
</dbReference>
<reference evidence="1 2" key="1">
    <citation type="submission" date="2019-10" db="EMBL/GenBank/DDBJ databases">
        <title>Genomic analysis of Raineyella sp. CBA3103.</title>
        <authorList>
            <person name="Roh S.W."/>
        </authorList>
    </citation>
    <scope>NUCLEOTIDE SEQUENCE [LARGE SCALE GENOMIC DNA]</scope>
    <source>
        <strain evidence="1 2">CBA3103</strain>
    </source>
</reference>